<evidence type="ECO:0000313" key="10">
    <source>
        <dbReference type="Proteomes" id="UP001253545"/>
    </source>
</evidence>
<dbReference type="PANTHER" id="PTHR47816">
    <property type="entry name" value="RIBOSOMAL RNA SMALL SUBUNIT METHYLTRANSFERASE C"/>
    <property type="match status" value="1"/>
</dbReference>
<dbReference type="InterPro" id="IPR013675">
    <property type="entry name" value="Mtase_sm_N"/>
</dbReference>
<name>A0ABU2ZXE2_9ALTE</name>
<evidence type="ECO:0000256" key="3">
    <source>
        <dbReference type="ARBA" id="ARBA00022603"/>
    </source>
</evidence>
<dbReference type="RefSeq" id="WP_311369618.1">
    <property type="nucleotide sequence ID" value="NZ_JAVRHX010000005.1"/>
</dbReference>
<keyword evidence="2 6" id="KW-0698">rRNA processing</keyword>
<feature type="domain" description="Methyltransferase small N-terminal" evidence="8">
    <location>
        <begin position="6"/>
        <end position="164"/>
    </location>
</feature>
<comment type="catalytic activity">
    <reaction evidence="6">
        <text>guanosine(1207) in 16S rRNA + S-adenosyl-L-methionine = N(2)-methylguanosine(1207) in 16S rRNA + S-adenosyl-L-homocysteine + H(+)</text>
        <dbReference type="Rhea" id="RHEA:42736"/>
        <dbReference type="Rhea" id="RHEA-COMP:10213"/>
        <dbReference type="Rhea" id="RHEA-COMP:10214"/>
        <dbReference type="ChEBI" id="CHEBI:15378"/>
        <dbReference type="ChEBI" id="CHEBI:57856"/>
        <dbReference type="ChEBI" id="CHEBI:59789"/>
        <dbReference type="ChEBI" id="CHEBI:74269"/>
        <dbReference type="ChEBI" id="CHEBI:74481"/>
        <dbReference type="EC" id="2.1.1.172"/>
    </reaction>
</comment>
<feature type="domain" description="Methyltransferase small" evidence="7">
    <location>
        <begin position="176"/>
        <end position="235"/>
    </location>
</feature>
<comment type="subcellular location">
    <subcellularLocation>
        <location evidence="6">Cytoplasm</location>
    </subcellularLocation>
</comment>
<dbReference type="EMBL" id="JAVRHX010000005">
    <property type="protein sequence ID" value="MDT0596092.1"/>
    <property type="molecule type" value="Genomic_DNA"/>
</dbReference>
<evidence type="ECO:0000256" key="2">
    <source>
        <dbReference type="ARBA" id="ARBA00022552"/>
    </source>
</evidence>
<dbReference type="PROSITE" id="PS00092">
    <property type="entry name" value="N6_MTASE"/>
    <property type="match status" value="1"/>
</dbReference>
<comment type="similarity">
    <text evidence="6">Belongs to the methyltransferase superfamily. RsmC family.</text>
</comment>
<dbReference type="SUPFAM" id="SSF53335">
    <property type="entry name" value="S-adenosyl-L-methionine-dependent methyltransferases"/>
    <property type="match status" value="1"/>
</dbReference>
<dbReference type="PANTHER" id="PTHR47816:SF4">
    <property type="entry name" value="RIBOSOMAL RNA SMALL SUBUNIT METHYLTRANSFERASE C"/>
    <property type="match status" value="1"/>
</dbReference>
<dbReference type="InterPro" id="IPR007848">
    <property type="entry name" value="Small_mtfrase_dom"/>
</dbReference>
<dbReference type="Gene3D" id="3.40.50.150">
    <property type="entry name" value="Vaccinia Virus protein VP39"/>
    <property type="match status" value="2"/>
</dbReference>
<keyword evidence="4 6" id="KW-0808">Transferase</keyword>
<evidence type="ECO:0000256" key="1">
    <source>
        <dbReference type="ARBA" id="ARBA00022490"/>
    </source>
</evidence>
<dbReference type="HAMAP" id="MF_01862">
    <property type="entry name" value="16SrRNA_methyltr_C"/>
    <property type="match status" value="1"/>
</dbReference>
<comment type="caution">
    <text evidence="9">The sequence shown here is derived from an EMBL/GenBank/DDBJ whole genome shotgun (WGS) entry which is preliminary data.</text>
</comment>
<evidence type="ECO:0000259" key="8">
    <source>
        <dbReference type="Pfam" id="PF08468"/>
    </source>
</evidence>
<accession>A0ABU2ZXE2</accession>
<evidence type="ECO:0000259" key="7">
    <source>
        <dbReference type="Pfam" id="PF05175"/>
    </source>
</evidence>
<sequence length="388" mass="43272">MLSSSSQVLLRNKEHFEQGKWAFINPTEAFIFEQINNDNIVGLHQMYNDYESCLQQTKNKQVFAASFSLADIDDTGTSRLDGVVIYLPKAKQQLVMLIENAAALVKDNGSILIIGENKAGVKSVSKLLEKFGQHVNKIDSAKHCGLYALTLEKPLPDFNVDKYSEIRSYNIHDTSIKVFSLPGVFGHKQLDPGTDLLLSELSPTWLLKEAALKRSSHVYDFACGTGLIGVYVAKVMAVYFAAKFPKNSHTIETPDDESENIGNVLKISMSDVSALAIYCSQKTAQLNNIDTSFATLDIVPKDGMLKPIKSYNLIVSNPPFHAGIQNDYSITQNFIKASFSLCKPYAKMVLVANRFLPYPDALQQVYGKFQELNATPKYRVYQVEKSKK</sequence>
<dbReference type="InterPro" id="IPR029063">
    <property type="entry name" value="SAM-dependent_MTases_sf"/>
</dbReference>
<evidence type="ECO:0000256" key="4">
    <source>
        <dbReference type="ARBA" id="ARBA00022679"/>
    </source>
</evidence>
<dbReference type="InterPro" id="IPR023543">
    <property type="entry name" value="rRNA_ssu_MeTfrase_C"/>
</dbReference>
<dbReference type="Pfam" id="PF05175">
    <property type="entry name" value="MTS"/>
    <property type="match status" value="2"/>
</dbReference>
<evidence type="ECO:0000256" key="5">
    <source>
        <dbReference type="ARBA" id="ARBA00022691"/>
    </source>
</evidence>
<comment type="subunit">
    <text evidence="6">Monomer.</text>
</comment>
<dbReference type="GO" id="GO:0032259">
    <property type="term" value="P:methylation"/>
    <property type="evidence" value="ECO:0007669"/>
    <property type="project" value="UniProtKB-KW"/>
</dbReference>
<feature type="domain" description="Methyltransferase small" evidence="7">
    <location>
        <begin position="265"/>
        <end position="382"/>
    </location>
</feature>
<comment type="function">
    <text evidence="6">Specifically methylates the guanine in position 1207 of 16S rRNA in the 30S particle.</text>
</comment>
<organism evidence="9 10">
    <name type="scientific">Glaciecola petra</name>
    <dbReference type="NCBI Taxonomy" id="3075602"/>
    <lineage>
        <taxon>Bacteria</taxon>
        <taxon>Pseudomonadati</taxon>
        <taxon>Pseudomonadota</taxon>
        <taxon>Gammaproteobacteria</taxon>
        <taxon>Alteromonadales</taxon>
        <taxon>Alteromonadaceae</taxon>
        <taxon>Glaciecola</taxon>
    </lineage>
</organism>
<dbReference type="GO" id="GO:0008168">
    <property type="term" value="F:methyltransferase activity"/>
    <property type="evidence" value="ECO:0007669"/>
    <property type="project" value="UniProtKB-KW"/>
</dbReference>
<dbReference type="Proteomes" id="UP001253545">
    <property type="component" value="Unassembled WGS sequence"/>
</dbReference>
<keyword evidence="10" id="KW-1185">Reference proteome</keyword>
<reference evidence="9 10" key="1">
    <citation type="submission" date="2023-09" db="EMBL/GenBank/DDBJ databases">
        <authorList>
            <person name="Rey-Velasco X."/>
        </authorList>
    </citation>
    <scope>NUCLEOTIDE SEQUENCE [LARGE SCALE GENOMIC DNA]</scope>
    <source>
        <strain evidence="9 10">P117</strain>
    </source>
</reference>
<keyword evidence="1 6" id="KW-0963">Cytoplasm</keyword>
<dbReference type="InterPro" id="IPR002052">
    <property type="entry name" value="DNA_methylase_N6_adenine_CS"/>
</dbReference>
<evidence type="ECO:0000256" key="6">
    <source>
        <dbReference type="HAMAP-Rule" id="MF_01862"/>
    </source>
</evidence>
<keyword evidence="3 6" id="KW-0489">Methyltransferase</keyword>
<keyword evidence="5 6" id="KW-0949">S-adenosyl-L-methionine</keyword>
<dbReference type="EC" id="2.1.1.172" evidence="6"/>
<proteinExistence type="inferred from homology"/>
<dbReference type="Pfam" id="PF08468">
    <property type="entry name" value="MTS_N"/>
    <property type="match status" value="1"/>
</dbReference>
<dbReference type="InterPro" id="IPR046977">
    <property type="entry name" value="RsmC/RlmG"/>
</dbReference>
<evidence type="ECO:0000313" key="9">
    <source>
        <dbReference type="EMBL" id="MDT0596092.1"/>
    </source>
</evidence>
<gene>
    <name evidence="6" type="primary">rsmC</name>
    <name evidence="9" type="ORF">RM552_14655</name>
</gene>
<protein>
    <recommendedName>
        <fullName evidence="6">Ribosomal RNA small subunit methyltransferase C</fullName>
        <ecNumber evidence="6">2.1.1.172</ecNumber>
    </recommendedName>
    <alternativeName>
        <fullName evidence="6">16S rRNA m2G1207 methyltransferase</fullName>
    </alternativeName>
    <alternativeName>
        <fullName evidence="6">rRNA (guanine-N(2)-)-methyltransferase RsmC</fullName>
    </alternativeName>
</protein>